<evidence type="ECO:0000313" key="2">
    <source>
        <dbReference type="EMBL" id="MED6222923.1"/>
    </source>
</evidence>
<dbReference type="EMBL" id="JASCZI010272612">
    <property type="protein sequence ID" value="MED6222923.1"/>
    <property type="molecule type" value="Genomic_DNA"/>
</dbReference>
<organism evidence="2 3">
    <name type="scientific">Stylosanthes scabra</name>
    <dbReference type="NCBI Taxonomy" id="79078"/>
    <lineage>
        <taxon>Eukaryota</taxon>
        <taxon>Viridiplantae</taxon>
        <taxon>Streptophyta</taxon>
        <taxon>Embryophyta</taxon>
        <taxon>Tracheophyta</taxon>
        <taxon>Spermatophyta</taxon>
        <taxon>Magnoliopsida</taxon>
        <taxon>eudicotyledons</taxon>
        <taxon>Gunneridae</taxon>
        <taxon>Pentapetalae</taxon>
        <taxon>rosids</taxon>
        <taxon>fabids</taxon>
        <taxon>Fabales</taxon>
        <taxon>Fabaceae</taxon>
        <taxon>Papilionoideae</taxon>
        <taxon>50 kb inversion clade</taxon>
        <taxon>dalbergioids sensu lato</taxon>
        <taxon>Dalbergieae</taxon>
        <taxon>Pterocarpus clade</taxon>
        <taxon>Stylosanthes</taxon>
    </lineage>
</organism>
<evidence type="ECO:0000256" key="1">
    <source>
        <dbReference type="SAM" id="MobiDB-lite"/>
    </source>
</evidence>
<keyword evidence="3" id="KW-1185">Reference proteome</keyword>
<sequence>MIRQQGSMGRLPKLLFQDAHLGTDVSHRRVITKKQVSGVLEVARHTGSTATSIPIRMDVAKCLISYGSSLVSEIYMYYPRLMADVATTLRIRHDLDMNSDGDFQMVSWLAGIKYAQISTVECYTREEVPLLNACNLSGRLRVTELLGYRATWIQMPFVAGLPRVDSRYSAPKLWMPLAGIRAELHWRSDWGAPGGPPERRLRRSTSVEYLRSIFYPNCNAIEILDFSVIGLPNSGLWSCPEQCPKLVKSACRYLGLSRKLQALGKVTLGSLVASIRVKSRRSVGNSIALRAHCRRVSEVGKLDFTPKAPREFRKPLRGSLRILLSELSGTQELGPRVPRDKAHFKNTPIPHEVA</sequence>
<dbReference type="Proteomes" id="UP001341840">
    <property type="component" value="Unassembled WGS sequence"/>
</dbReference>
<feature type="region of interest" description="Disordered" evidence="1">
    <location>
        <begin position="335"/>
        <end position="354"/>
    </location>
</feature>
<comment type="caution">
    <text evidence="2">The sequence shown here is derived from an EMBL/GenBank/DDBJ whole genome shotgun (WGS) entry which is preliminary data.</text>
</comment>
<gene>
    <name evidence="2" type="ORF">PIB30_069088</name>
</gene>
<reference evidence="2 3" key="1">
    <citation type="journal article" date="2023" name="Plants (Basel)">
        <title>Bridging the Gap: Combining Genomics and Transcriptomics Approaches to Understand Stylosanthes scabra, an Orphan Legume from the Brazilian Caatinga.</title>
        <authorList>
            <person name="Ferreira-Neto J.R.C."/>
            <person name="da Silva M.D."/>
            <person name="Binneck E."/>
            <person name="de Melo N.F."/>
            <person name="da Silva R.H."/>
            <person name="de Melo A.L.T.M."/>
            <person name="Pandolfi V."/>
            <person name="Bustamante F.O."/>
            <person name="Brasileiro-Vidal A.C."/>
            <person name="Benko-Iseppon A.M."/>
        </authorList>
    </citation>
    <scope>NUCLEOTIDE SEQUENCE [LARGE SCALE GENOMIC DNA]</scope>
    <source>
        <tissue evidence="2">Leaves</tissue>
    </source>
</reference>
<evidence type="ECO:0000313" key="3">
    <source>
        <dbReference type="Proteomes" id="UP001341840"/>
    </source>
</evidence>
<accession>A0ABU6ZLQ7</accession>
<protein>
    <submittedName>
        <fullName evidence="2">Uncharacterized protein</fullName>
    </submittedName>
</protein>
<name>A0ABU6ZLQ7_9FABA</name>
<proteinExistence type="predicted"/>